<protein>
    <submittedName>
        <fullName evidence="1">Uncharacterized protein</fullName>
    </submittedName>
</protein>
<name>A0A0R0M877_9MICR</name>
<organism evidence="1 2">
    <name type="scientific">Pseudoloma neurophilia</name>
    <dbReference type="NCBI Taxonomy" id="146866"/>
    <lineage>
        <taxon>Eukaryota</taxon>
        <taxon>Fungi</taxon>
        <taxon>Fungi incertae sedis</taxon>
        <taxon>Microsporidia</taxon>
        <taxon>Pseudoloma</taxon>
    </lineage>
</organism>
<comment type="caution">
    <text evidence="1">The sequence shown here is derived from an EMBL/GenBank/DDBJ whole genome shotgun (WGS) entry which is preliminary data.</text>
</comment>
<evidence type="ECO:0000313" key="2">
    <source>
        <dbReference type="Proteomes" id="UP000051530"/>
    </source>
</evidence>
<evidence type="ECO:0000313" key="1">
    <source>
        <dbReference type="EMBL" id="KRH95104.1"/>
    </source>
</evidence>
<dbReference type="EMBL" id="LGUB01000006">
    <property type="protein sequence ID" value="KRH95104.1"/>
    <property type="molecule type" value="Genomic_DNA"/>
</dbReference>
<sequence length="93" mass="11034">MEKNSFLPKRAINYTFEIKRGKALFDIKILKQIIKKVYSVMKPKNLSENQNTTEKPSDKKVRDFVTDYNPNFPYFNDSPIMKIKTIEKKSNKE</sequence>
<gene>
    <name evidence="1" type="ORF">M153_3100031785</name>
</gene>
<dbReference type="Proteomes" id="UP000051530">
    <property type="component" value="Unassembled WGS sequence"/>
</dbReference>
<dbReference type="VEuPathDB" id="MicrosporidiaDB:M153_3100031785"/>
<dbReference type="AlphaFoldDB" id="A0A0R0M877"/>
<proteinExistence type="predicted"/>
<keyword evidence="2" id="KW-1185">Reference proteome</keyword>
<accession>A0A0R0M877</accession>
<reference evidence="1 2" key="1">
    <citation type="submission" date="2015-07" db="EMBL/GenBank/DDBJ databases">
        <title>The genome of Pseudoloma neurophilia, a relevant intracellular parasite of the zebrafish.</title>
        <authorList>
            <person name="Ndikumana S."/>
            <person name="Pelin A."/>
            <person name="Sanders J."/>
            <person name="Corradi N."/>
        </authorList>
    </citation>
    <scope>NUCLEOTIDE SEQUENCE [LARGE SCALE GENOMIC DNA]</scope>
    <source>
        <strain evidence="1 2">MK1</strain>
    </source>
</reference>